<evidence type="ECO:0000313" key="1">
    <source>
        <dbReference type="EMBL" id="CAA9376323.1"/>
    </source>
</evidence>
<protein>
    <submittedName>
        <fullName evidence="1">Uncharacterized protein</fullName>
    </submittedName>
</protein>
<accession>A0A6J4N6K3</accession>
<proteinExistence type="predicted"/>
<organism evidence="1">
    <name type="scientific">uncultured Microcoleus sp</name>
    <dbReference type="NCBI Taxonomy" id="259945"/>
    <lineage>
        <taxon>Bacteria</taxon>
        <taxon>Bacillati</taxon>
        <taxon>Cyanobacteriota</taxon>
        <taxon>Cyanophyceae</taxon>
        <taxon>Oscillatoriophycideae</taxon>
        <taxon>Oscillatoriales</taxon>
        <taxon>Microcoleaceae</taxon>
        <taxon>Microcoleus</taxon>
        <taxon>environmental samples</taxon>
    </lineage>
</organism>
<gene>
    <name evidence="1" type="ORF">AVDCRST_MAG84-4748</name>
</gene>
<dbReference type="EMBL" id="CADCTZ010001040">
    <property type="protein sequence ID" value="CAA9376323.1"/>
    <property type="molecule type" value="Genomic_DNA"/>
</dbReference>
<reference evidence="1" key="1">
    <citation type="submission" date="2020-02" db="EMBL/GenBank/DDBJ databases">
        <authorList>
            <person name="Meier V. D."/>
        </authorList>
    </citation>
    <scope>NUCLEOTIDE SEQUENCE</scope>
    <source>
        <strain evidence="1">AVDCRST_MAG84</strain>
    </source>
</reference>
<name>A0A6J4N6K3_9CYAN</name>
<sequence>MFNFIYRKSIFRNLAQPFTVEHDDFAAAQFNQVACSKFFERLVTAVNRKQNPEKATSFTLASYNQLAQHLAFLLRHNMLWFRD</sequence>
<dbReference type="AlphaFoldDB" id="A0A6J4N6K3"/>